<dbReference type="PANTHER" id="PTHR31223">
    <property type="entry name" value="LOG FAMILY PROTEIN YJL055W"/>
    <property type="match status" value="1"/>
</dbReference>
<dbReference type="Proteomes" id="UP001142393">
    <property type="component" value="Unassembled WGS sequence"/>
</dbReference>
<organism evidence="1 2">
    <name type="scientific">Lentinula detonsa</name>
    <dbReference type="NCBI Taxonomy" id="2804962"/>
    <lineage>
        <taxon>Eukaryota</taxon>
        <taxon>Fungi</taxon>
        <taxon>Dikarya</taxon>
        <taxon>Basidiomycota</taxon>
        <taxon>Agaricomycotina</taxon>
        <taxon>Agaricomycetes</taxon>
        <taxon>Agaricomycetidae</taxon>
        <taxon>Agaricales</taxon>
        <taxon>Marasmiineae</taxon>
        <taxon>Omphalotaceae</taxon>
        <taxon>Lentinula</taxon>
    </lineage>
</organism>
<evidence type="ECO:0000313" key="2">
    <source>
        <dbReference type="Proteomes" id="UP001142393"/>
    </source>
</evidence>
<keyword evidence="2" id="KW-1185">Reference proteome</keyword>
<comment type="caution">
    <text evidence="1">The sequence shown here is derived from an EMBL/GenBank/DDBJ whole genome shotgun (WGS) entry which is preliminary data.</text>
</comment>
<protein>
    <recommendedName>
        <fullName evidence="3">Lysine decarboxylase</fullName>
    </recommendedName>
</protein>
<dbReference type="InterPro" id="IPR005269">
    <property type="entry name" value="LOG"/>
</dbReference>
<accession>A0A9W8TV96</accession>
<dbReference type="Gene3D" id="3.40.50.450">
    <property type="match status" value="1"/>
</dbReference>
<dbReference type="PANTHER" id="PTHR31223:SF70">
    <property type="entry name" value="LOG FAMILY PROTEIN YJL055W"/>
    <property type="match status" value="1"/>
</dbReference>
<sequence length="249" mass="26926">MPSERKEVRAVAVYCGSSAGKRTAYAKVAHLIGVALAKDNRPLIYGGGAPGHGLMGAVAQAVVQAGGKVIGITPYAMVAAGGEQDKATELSGTKSRVQLQADNPNQANRPSQIIVNSMHERKVEMAKRACGFIALPGGFGTLEEFFEVTTWTQIGIHDKPVVLLNVLNYYGPIREMIKSAIEEGFVQSFNQRLVTFVDGPEDLAQHETYDWGTAALRAIANWKEGETESNYDWTKRIDGTQVEESLTAS</sequence>
<evidence type="ECO:0000313" key="1">
    <source>
        <dbReference type="EMBL" id="KAJ3741691.1"/>
    </source>
</evidence>
<dbReference type="EMBL" id="JANVFU010000011">
    <property type="protein sequence ID" value="KAJ3741691.1"/>
    <property type="molecule type" value="Genomic_DNA"/>
</dbReference>
<dbReference type="GO" id="GO:0016799">
    <property type="term" value="F:hydrolase activity, hydrolyzing N-glycosyl compounds"/>
    <property type="evidence" value="ECO:0007669"/>
    <property type="project" value="TreeGrafter"/>
</dbReference>
<dbReference type="GO" id="GO:0005829">
    <property type="term" value="C:cytosol"/>
    <property type="evidence" value="ECO:0007669"/>
    <property type="project" value="TreeGrafter"/>
</dbReference>
<reference evidence="1 2" key="1">
    <citation type="journal article" date="2023" name="Proc. Natl. Acad. Sci. U.S.A.">
        <title>A global phylogenomic analysis of the shiitake genus Lentinula.</title>
        <authorList>
            <person name="Sierra-Patev S."/>
            <person name="Min B."/>
            <person name="Naranjo-Ortiz M."/>
            <person name="Looney B."/>
            <person name="Konkel Z."/>
            <person name="Slot J.C."/>
            <person name="Sakamoto Y."/>
            <person name="Steenwyk J.L."/>
            <person name="Rokas A."/>
            <person name="Carro J."/>
            <person name="Camarero S."/>
            <person name="Ferreira P."/>
            <person name="Molpeceres G."/>
            <person name="Ruiz-Duenas F.J."/>
            <person name="Serrano A."/>
            <person name="Henrissat B."/>
            <person name="Drula E."/>
            <person name="Hughes K.W."/>
            <person name="Mata J.L."/>
            <person name="Ishikawa N.K."/>
            <person name="Vargas-Isla R."/>
            <person name="Ushijima S."/>
            <person name="Smith C.A."/>
            <person name="Donoghue J."/>
            <person name="Ahrendt S."/>
            <person name="Andreopoulos W."/>
            <person name="He G."/>
            <person name="LaButti K."/>
            <person name="Lipzen A."/>
            <person name="Ng V."/>
            <person name="Riley R."/>
            <person name="Sandor L."/>
            <person name="Barry K."/>
            <person name="Martinez A.T."/>
            <person name="Xiao Y."/>
            <person name="Gibbons J.G."/>
            <person name="Terashima K."/>
            <person name="Grigoriev I.V."/>
            <person name="Hibbett D."/>
        </authorList>
    </citation>
    <scope>NUCLEOTIDE SEQUENCE [LARGE SCALE GENOMIC DNA]</scope>
    <source>
        <strain evidence="1 2">TFB7810</strain>
    </source>
</reference>
<name>A0A9W8TV96_9AGAR</name>
<dbReference type="SUPFAM" id="SSF102405">
    <property type="entry name" value="MCP/YpsA-like"/>
    <property type="match status" value="1"/>
</dbReference>
<evidence type="ECO:0008006" key="3">
    <source>
        <dbReference type="Google" id="ProtNLM"/>
    </source>
</evidence>
<dbReference type="GO" id="GO:0009691">
    <property type="term" value="P:cytokinin biosynthetic process"/>
    <property type="evidence" value="ECO:0007669"/>
    <property type="project" value="InterPro"/>
</dbReference>
<proteinExistence type="predicted"/>
<dbReference type="NCBIfam" id="TIGR00730">
    <property type="entry name" value="Rossman fold protein, TIGR00730 family"/>
    <property type="match status" value="1"/>
</dbReference>
<dbReference type="InterPro" id="IPR031100">
    <property type="entry name" value="LOG_fam"/>
</dbReference>
<gene>
    <name evidence="1" type="ORF">DFH05DRAFT_1551554</name>
</gene>
<dbReference type="AlphaFoldDB" id="A0A9W8TV96"/>
<dbReference type="Pfam" id="PF03641">
    <property type="entry name" value="Lysine_decarbox"/>
    <property type="match status" value="1"/>
</dbReference>